<reference evidence="2" key="1">
    <citation type="journal article" date="2014" name="Int. J. Syst. Evol. Microbiol.">
        <title>Complete genome sequence of Corynebacterium casei LMG S-19264T (=DSM 44701T), isolated from a smear-ripened cheese.</title>
        <authorList>
            <consortium name="US DOE Joint Genome Institute (JGI-PGF)"/>
            <person name="Walter F."/>
            <person name="Albersmeier A."/>
            <person name="Kalinowski J."/>
            <person name="Ruckert C."/>
        </authorList>
    </citation>
    <scope>NUCLEOTIDE SEQUENCE</scope>
    <source>
        <strain evidence="2">CGMCC 1.15085</strain>
    </source>
</reference>
<dbReference type="PIRSF" id="PIRSF031715">
    <property type="entry name" value="Cob_chel_CobT"/>
    <property type="match status" value="1"/>
</dbReference>
<dbReference type="RefSeq" id="WP_188836958.1">
    <property type="nucleotide sequence ID" value="NZ_BMHI01000003.1"/>
</dbReference>
<dbReference type="PANTHER" id="PTHR41248:SF1">
    <property type="entry name" value="NORD PROTEIN"/>
    <property type="match status" value="1"/>
</dbReference>
<organism evidence="2 3">
    <name type="scientific">Flexivirga endophytica</name>
    <dbReference type="NCBI Taxonomy" id="1849103"/>
    <lineage>
        <taxon>Bacteria</taxon>
        <taxon>Bacillati</taxon>
        <taxon>Actinomycetota</taxon>
        <taxon>Actinomycetes</taxon>
        <taxon>Micrococcales</taxon>
        <taxon>Dermacoccaceae</taxon>
        <taxon>Flexivirga</taxon>
    </lineage>
</organism>
<gene>
    <name evidence="2" type="ORF">GCM10011492_21070</name>
</gene>
<comment type="caution">
    <text evidence="2">The sequence shown here is derived from an EMBL/GenBank/DDBJ whole genome shotgun (WGS) entry which is preliminary data.</text>
</comment>
<dbReference type="InterPro" id="IPR025861">
    <property type="entry name" value="CobT_VWA_dom"/>
</dbReference>
<dbReference type="Proteomes" id="UP000636793">
    <property type="component" value="Unassembled WGS sequence"/>
</dbReference>
<evidence type="ECO:0000259" key="1">
    <source>
        <dbReference type="Pfam" id="PF11775"/>
    </source>
</evidence>
<dbReference type="InterPro" id="IPR051928">
    <property type="entry name" value="NorD/CobT"/>
</dbReference>
<proteinExistence type="predicted"/>
<protein>
    <submittedName>
        <fullName evidence="2">Cobaltochelatase subunit CobT</fullName>
    </submittedName>
</protein>
<keyword evidence="3" id="KW-1185">Reference proteome</keyword>
<dbReference type="Pfam" id="PF11775">
    <property type="entry name" value="CobT_C"/>
    <property type="match status" value="1"/>
</dbReference>
<dbReference type="InterPro" id="IPR006538">
    <property type="entry name" value="CobT"/>
</dbReference>
<reference evidence="2" key="2">
    <citation type="submission" date="2020-09" db="EMBL/GenBank/DDBJ databases">
        <authorList>
            <person name="Sun Q."/>
            <person name="Zhou Y."/>
        </authorList>
    </citation>
    <scope>NUCLEOTIDE SEQUENCE</scope>
    <source>
        <strain evidence="2">CGMCC 1.15085</strain>
    </source>
</reference>
<feature type="domain" description="Cobalamin biosynthesis protein CobT VWA" evidence="1">
    <location>
        <begin position="350"/>
        <end position="539"/>
    </location>
</feature>
<evidence type="ECO:0000313" key="2">
    <source>
        <dbReference type="EMBL" id="GGB30408.1"/>
    </source>
</evidence>
<accession>A0A916T4K3</accession>
<dbReference type="Pfam" id="PF06213">
    <property type="entry name" value="CobT"/>
    <property type="match status" value="1"/>
</dbReference>
<dbReference type="EMBL" id="BMHI01000003">
    <property type="protein sequence ID" value="GGB30408.1"/>
    <property type="molecule type" value="Genomic_DNA"/>
</dbReference>
<dbReference type="AlphaFoldDB" id="A0A916T4K3"/>
<name>A0A916T4K3_9MICO</name>
<dbReference type="GO" id="GO:0009236">
    <property type="term" value="P:cobalamin biosynthetic process"/>
    <property type="evidence" value="ECO:0007669"/>
    <property type="project" value="InterPro"/>
</dbReference>
<dbReference type="SUPFAM" id="SSF53300">
    <property type="entry name" value="vWA-like"/>
    <property type="match status" value="1"/>
</dbReference>
<sequence length="558" mass="58959">MASDQDVAPAVALAERSAAAARALGGVGLVRRGEVLLTERGARPVSAAHVVTADLTDAATSSGVADAVGARLRQSDPTLHARLMPEPEIARVVFEAAEQLRCESLVPTTLPGTRRNLTRLFDRWVDSAGQTGATETELGLHLLTIGVVLRSRLTATPIAEDLEDIIEATRFGLAEAIGRPLRTLSRCAADQAAFAEAALQIALVVADRFPEERSAAERATLREAGFVPTVPPGSDGDDPADGDTVGVVGPDAIHDEYGVFTTAYDKKSEGAALGRPEQLDRWRLALEQTSRPFPAGRVARIAAARLSTRIDDGWSAGADEGLVDPARLGEFVARQDPTGLFRLPATRPHCDAAVTILLDCSGSMRRHSAATAALCDLLGQGLDLAGISVGVLGFSTVDWHGGRAVTEWRNAGSPANPGRLGGTHHLTFARPGSAWRAARRGLPALLRPDLYAEGIDGEALEWAAGLALQQDARRRILLVISDGGPMSTATRDAEGPAYLDRHLAAVADSIERGGRIELSALGIDADLSAFYRRSRSVIYGDRLSRDTVHAALDLVTGL</sequence>
<dbReference type="Gene3D" id="3.40.50.410">
    <property type="entry name" value="von Willebrand factor, type A domain"/>
    <property type="match status" value="1"/>
</dbReference>
<evidence type="ECO:0000313" key="3">
    <source>
        <dbReference type="Proteomes" id="UP000636793"/>
    </source>
</evidence>
<dbReference type="InterPro" id="IPR036465">
    <property type="entry name" value="vWFA_dom_sf"/>
</dbReference>
<dbReference type="PANTHER" id="PTHR41248">
    <property type="entry name" value="NORD PROTEIN"/>
    <property type="match status" value="1"/>
</dbReference>